<dbReference type="PROSITE" id="PS51257">
    <property type="entry name" value="PROKAR_LIPOPROTEIN"/>
    <property type="match status" value="1"/>
</dbReference>
<accession>A0A844ZMB1</accession>
<dbReference type="InterPro" id="IPR022061">
    <property type="entry name" value="DUF3617"/>
</dbReference>
<evidence type="ECO:0000256" key="1">
    <source>
        <dbReference type="SAM" id="MobiDB-lite"/>
    </source>
</evidence>
<reference evidence="3 4" key="1">
    <citation type="submission" date="2019-12" db="EMBL/GenBank/DDBJ databases">
        <title>Genomic-based taxomic classification of the family Erythrobacteraceae.</title>
        <authorList>
            <person name="Xu L."/>
        </authorList>
    </citation>
    <scope>NUCLEOTIDE SEQUENCE [LARGE SCALE GENOMIC DNA]</scope>
    <source>
        <strain evidence="3 4">JCM 16339</strain>
    </source>
</reference>
<dbReference type="Proteomes" id="UP000435243">
    <property type="component" value="Unassembled WGS sequence"/>
</dbReference>
<dbReference type="AlphaFoldDB" id="A0A844ZMB1"/>
<feature type="region of interest" description="Disordered" evidence="1">
    <location>
        <begin position="127"/>
        <end position="146"/>
    </location>
</feature>
<feature type="signal peptide" evidence="2">
    <location>
        <begin position="1"/>
        <end position="20"/>
    </location>
</feature>
<comment type="caution">
    <text evidence="3">The sequence shown here is derived from an EMBL/GenBank/DDBJ whole genome shotgun (WGS) entry which is preliminary data.</text>
</comment>
<evidence type="ECO:0000313" key="4">
    <source>
        <dbReference type="Proteomes" id="UP000435243"/>
    </source>
</evidence>
<protein>
    <submittedName>
        <fullName evidence="3">DUF3617 family protein</fullName>
    </submittedName>
</protein>
<feature type="chain" id="PRO_5032946308" evidence="2">
    <location>
        <begin position="21"/>
        <end position="177"/>
    </location>
</feature>
<dbReference type="OrthoDB" id="7405484at2"/>
<dbReference type="Pfam" id="PF12276">
    <property type="entry name" value="DUF3617"/>
    <property type="match status" value="1"/>
</dbReference>
<sequence>MFLTRRAAALVLLLTGQVLAGCSSEPPSQEDMLASAGNMVKPLPGLYRTTSRLTSFDLPSASPQEAQRMRTMMDVLEPQEGTICLTGADADEGFVALLRDIQEGDCAVESFDAGATRLHARLQCPGAGGSSSTVEMTGTGSAESSRMQLDIEQRGPAIPGGLLEMQFVVENQRVGDC</sequence>
<keyword evidence="2" id="KW-0732">Signal</keyword>
<organism evidence="3 4">
    <name type="scientific">Alteraurantiacibacter aestuarii</name>
    <dbReference type="NCBI Taxonomy" id="650004"/>
    <lineage>
        <taxon>Bacteria</taxon>
        <taxon>Pseudomonadati</taxon>
        <taxon>Pseudomonadota</taxon>
        <taxon>Alphaproteobacteria</taxon>
        <taxon>Sphingomonadales</taxon>
        <taxon>Erythrobacteraceae</taxon>
        <taxon>Alteraurantiacibacter</taxon>
    </lineage>
</organism>
<name>A0A844ZMB1_9SPHN</name>
<evidence type="ECO:0000256" key="2">
    <source>
        <dbReference type="SAM" id="SignalP"/>
    </source>
</evidence>
<keyword evidence="4" id="KW-1185">Reference proteome</keyword>
<gene>
    <name evidence="3" type="ORF">GRI32_04400</name>
</gene>
<proteinExistence type="predicted"/>
<evidence type="ECO:0000313" key="3">
    <source>
        <dbReference type="EMBL" id="MXO87977.1"/>
    </source>
</evidence>
<feature type="compositionally biased region" description="Polar residues" evidence="1">
    <location>
        <begin position="130"/>
        <end position="146"/>
    </location>
</feature>
<dbReference type="RefSeq" id="WP_160589914.1">
    <property type="nucleotide sequence ID" value="NZ_BAAAFP010000002.1"/>
</dbReference>
<dbReference type="EMBL" id="WTYY01000002">
    <property type="protein sequence ID" value="MXO87977.1"/>
    <property type="molecule type" value="Genomic_DNA"/>
</dbReference>